<evidence type="ECO:0000313" key="2">
    <source>
        <dbReference type="Proteomes" id="UP000789405"/>
    </source>
</evidence>
<dbReference type="Proteomes" id="UP000789405">
    <property type="component" value="Unassembled WGS sequence"/>
</dbReference>
<comment type="caution">
    <text evidence="1">The sequence shown here is derived from an EMBL/GenBank/DDBJ whole genome shotgun (WGS) entry which is preliminary data.</text>
</comment>
<dbReference type="AlphaFoldDB" id="A0A9N9JFR4"/>
<accession>A0A9N9JFR4</accession>
<organism evidence="1 2">
    <name type="scientific">Dentiscutata erythropus</name>
    <dbReference type="NCBI Taxonomy" id="1348616"/>
    <lineage>
        <taxon>Eukaryota</taxon>
        <taxon>Fungi</taxon>
        <taxon>Fungi incertae sedis</taxon>
        <taxon>Mucoromycota</taxon>
        <taxon>Glomeromycotina</taxon>
        <taxon>Glomeromycetes</taxon>
        <taxon>Diversisporales</taxon>
        <taxon>Gigasporaceae</taxon>
        <taxon>Dentiscutata</taxon>
    </lineage>
</organism>
<feature type="non-terminal residue" evidence="1">
    <location>
        <position position="1"/>
    </location>
</feature>
<gene>
    <name evidence="1" type="ORF">DERYTH_LOCUS19243</name>
</gene>
<keyword evidence="2" id="KW-1185">Reference proteome</keyword>
<evidence type="ECO:0000313" key="1">
    <source>
        <dbReference type="EMBL" id="CAG8776978.1"/>
    </source>
</evidence>
<dbReference type="EMBL" id="CAJVPY010020782">
    <property type="protein sequence ID" value="CAG8776978.1"/>
    <property type="molecule type" value="Genomic_DNA"/>
</dbReference>
<protein>
    <submittedName>
        <fullName evidence="1">23614_t:CDS:1</fullName>
    </submittedName>
</protein>
<reference evidence="1" key="1">
    <citation type="submission" date="2021-06" db="EMBL/GenBank/DDBJ databases">
        <authorList>
            <person name="Kallberg Y."/>
            <person name="Tangrot J."/>
            <person name="Rosling A."/>
        </authorList>
    </citation>
    <scope>NUCLEOTIDE SEQUENCE</scope>
    <source>
        <strain evidence="1">MA453B</strain>
    </source>
</reference>
<sequence length="57" mass="6297">NVFLDDIENSSTNYQPFNNQKLEIGSIVDLSSIIFGGQGNIEESATVQENSNMDFDP</sequence>
<dbReference type="OrthoDB" id="2463503at2759"/>
<proteinExistence type="predicted"/>
<name>A0A9N9JFR4_9GLOM</name>